<dbReference type="InterPro" id="IPR021948">
    <property type="entry name" value="DUF3565"/>
</dbReference>
<keyword evidence="2" id="KW-1185">Reference proteome</keyword>
<name>A0A1B4V0E6_9GAMM</name>
<dbReference type="OrthoDB" id="9799128at2"/>
<organism evidence="1 2">
    <name type="scientific">Sulfurifustis variabilis</name>
    <dbReference type="NCBI Taxonomy" id="1675686"/>
    <lineage>
        <taxon>Bacteria</taxon>
        <taxon>Pseudomonadati</taxon>
        <taxon>Pseudomonadota</taxon>
        <taxon>Gammaproteobacteria</taxon>
        <taxon>Acidiferrobacterales</taxon>
        <taxon>Acidiferrobacteraceae</taxon>
        <taxon>Sulfurifustis</taxon>
    </lineage>
</organism>
<sequence length="74" mass="8645">MKRRIVGFHRDERNDWVADLECGHAQHVRHRPPWINRPWVITPEGRRSRIGAKLNCKKCGSEFAAQNGGNRAYH</sequence>
<protein>
    <submittedName>
        <fullName evidence="1">Acetyltransferase</fullName>
    </submittedName>
</protein>
<dbReference type="EMBL" id="AP014936">
    <property type="protein sequence ID" value="BAU46918.1"/>
    <property type="molecule type" value="Genomic_DNA"/>
</dbReference>
<dbReference type="AlphaFoldDB" id="A0A1B4V0E6"/>
<dbReference type="RefSeq" id="WP_096457861.1">
    <property type="nucleotide sequence ID" value="NZ_AP014936.1"/>
</dbReference>
<reference evidence="1 2" key="1">
    <citation type="submission" date="2015-08" db="EMBL/GenBank/DDBJ databases">
        <title>Complete genome sequence of Sulfurifustis variabilis.</title>
        <authorList>
            <person name="Miura A."/>
            <person name="Kojima H."/>
            <person name="Fukui M."/>
        </authorList>
    </citation>
    <scope>NUCLEOTIDE SEQUENCE [LARGE SCALE GENOMIC DNA]</scope>
    <source>
        <strain evidence="2">skN76</strain>
    </source>
</reference>
<gene>
    <name evidence="1" type="ORF">SVA_0336</name>
</gene>
<accession>A0A1B4V0E6</accession>
<dbReference type="Proteomes" id="UP000218899">
    <property type="component" value="Chromosome"/>
</dbReference>
<dbReference type="KEGG" id="sva:SVA_0336"/>
<evidence type="ECO:0000313" key="1">
    <source>
        <dbReference type="EMBL" id="BAU46918.1"/>
    </source>
</evidence>
<dbReference type="Pfam" id="PF12088">
    <property type="entry name" value="DUF3565"/>
    <property type="match status" value="1"/>
</dbReference>
<evidence type="ECO:0000313" key="2">
    <source>
        <dbReference type="Proteomes" id="UP000218899"/>
    </source>
</evidence>
<keyword evidence="1" id="KW-0808">Transferase</keyword>
<proteinExistence type="predicted"/>
<dbReference type="GO" id="GO:0016740">
    <property type="term" value="F:transferase activity"/>
    <property type="evidence" value="ECO:0007669"/>
    <property type="project" value="UniProtKB-KW"/>
</dbReference>